<dbReference type="STRING" id="36847.CLNEO_29570"/>
<reference evidence="1 2" key="1">
    <citation type="submission" date="2016-01" db="EMBL/GenBank/DDBJ databases">
        <title>Genome sequence of Clostridium neopropionicum X4, DSM-3847.</title>
        <authorList>
            <person name="Poehlein A."/>
            <person name="Beck M.H."/>
            <person name="Bengelsdorf F.R."/>
            <person name="Daniel R."/>
            <person name="Duerre P."/>
        </authorList>
    </citation>
    <scope>NUCLEOTIDE SEQUENCE [LARGE SCALE GENOMIC DNA]</scope>
    <source>
        <strain evidence="1 2">DSM-3847</strain>
    </source>
</reference>
<dbReference type="EMBL" id="LRVM01000019">
    <property type="protein sequence ID" value="KXL51671.1"/>
    <property type="molecule type" value="Genomic_DNA"/>
</dbReference>
<accession>A0A136WAX9</accession>
<gene>
    <name evidence="1" type="ORF">CLNEO_29570</name>
</gene>
<sequence>MEGVQIVEEISIGKEKNTAIATLFRGFLTLSKWKIYRLAMHTELISVSLYYLRKGIVL</sequence>
<protein>
    <submittedName>
        <fullName evidence="1">Uncharacterized protein</fullName>
    </submittedName>
</protein>
<dbReference type="Proteomes" id="UP000070539">
    <property type="component" value="Unassembled WGS sequence"/>
</dbReference>
<evidence type="ECO:0000313" key="2">
    <source>
        <dbReference type="Proteomes" id="UP000070539"/>
    </source>
</evidence>
<organism evidence="1 2">
    <name type="scientific">Anaerotignum neopropionicum</name>
    <dbReference type="NCBI Taxonomy" id="36847"/>
    <lineage>
        <taxon>Bacteria</taxon>
        <taxon>Bacillati</taxon>
        <taxon>Bacillota</taxon>
        <taxon>Clostridia</taxon>
        <taxon>Lachnospirales</taxon>
        <taxon>Anaerotignaceae</taxon>
        <taxon>Anaerotignum</taxon>
    </lineage>
</organism>
<evidence type="ECO:0000313" key="1">
    <source>
        <dbReference type="EMBL" id="KXL51671.1"/>
    </source>
</evidence>
<dbReference type="AlphaFoldDB" id="A0A136WAX9"/>
<name>A0A136WAX9_9FIRM</name>
<proteinExistence type="predicted"/>
<keyword evidence="2" id="KW-1185">Reference proteome</keyword>
<comment type="caution">
    <text evidence="1">The sequence shown here is derived from an EMBL/GenBank/DDBJ whole genome shotgun (WGS) entry which is preliminary data.</text>
</comment>